<organism evidence="1 2">
    <name type="scientific">Choristoneura fumiferana</name>
    <name type="common">Spruce budworm moth</name>
    <name type="synonym">Archips fumiferana</name>
    <dbReference type="NCBI Taxonomy" id="7141"/>
    <lineage>
        <taxon>Eukaryota</taxon>
        <taxon>Metazoa</taxon>
        <taxon>Ecdysozoa</taxon>
        <taxon>Arthropoda</taxon>
        <taxon>Hexapoda</taxon>
        <taxon>Insecta</taxon>
        <taxon>Pterygota</taxon>
        <taxon>Neoptera</taxon>
        <taxon>Endopterygota</taxon>
        <taxon>Lepidoptera</taxon>
        <taxon>Glossata</taxon>
        <taxon>Ditrysia</taxon>
        <taxon>Tortricoidea</taxon>
        <taxon>Tortricidae</taxon>
        <taxon>Tortricinae</taxon>
        <taxon>Choristoneura</taxon>
    </lineage>
</organism>
<protein>
    <submittedName>
        <fullName evidence="1">Uncharacterized protein</fullName>
    </submittedName>
</protein>
<gene>
    <name evidence="1" type="ORF">MSG28_006005</name>
</gene>
<evidence type="ECO:0000313" key="2">
    <source>
        <dbReference type="Proteomes" id="UP001064048"/>
    </source>
</evidence>
<dbReference type="EMBL" id="CM046109">
    <property type="protein sequence ID" value="KAI8442533.1"/>
    <property type="molecule type" value="Genomic_DNA"/>
</dbReference>
<name>A0ACC0L194_CHOFU</name>
<proteinExistence type="predicted"/>
<reference evidence="1 2" key="1">
    <citation type="journal article" date="2022" name="Genome Biol. Evol.">
        <title>The Spruce Budworm Genome: Reconstructing the Evolutionary History of Antifreeze Proteins.</title>
        <authorList>
            <person name="Beliveau C."/>
            <person name="Gagne P."/>
            <person name="Picq S."/>
            <person name="Vernygora O."/>
            <person name="Keeling C.I."/>
            <person name="Pinkney K."/>
            <person name="Doucet D."/>
            <person name="Wen F."/>
            <person name="Johnston J.S."/>
            <person name="Maaroufi H."/>
            <person name="Boyle B."/>
            <person name="Laroche J."/>
            <person name="Dewar K."/>
            <person name="Juretic N."/>
            <person name="Blackburn G."/>
            <person name="Nisole A."/>
            <person name="Brunet B."/>
            <person name="Brandao M."/>
            <person name="Lumley L."/>
            <person name="Duan J."/>
            <person name="Quan G."/>
            <person name="Lucarotti C.J."/>
            <person name="Roe A.D."/>
            <person name="Sperling F.A.H."/>
            <person name="Levesque R.C."/>
            <person name="Cusson M."/>
        </authorList>
    </citation>
    <scope>NUCLEOTIDE SEQUENCE [LARGE SCALE GENOMIC DNA]</scope>
    <source>
        <strain evidence="1">Glfc:IPQL:Cfum</strain>
    </source>
</reference>
<keyword evidence="2" id="KW-1185">Reference proteome</keyword>
<sequence length="504" mass="57995">MSGVVKQFPVEKEYEKNPDISPEDILKLREWLKTQPHLPGDYLDELDLIISYHCCERSAEVSKQEVMLVKLKGVHFLNAPGFMDKLLLMLRPFLKKDLLDMLYIHQRDSSSTYDHIPKKAFPKNYNNDPIVQVILENKEIEVGDCDVSWISCDVHDFGGVEESRREKGEGQMGGDEPGGWLVCQDLVAYRNVTAVEGEYPGRSAFMFQAIEGASEMERVHNMTLERDKTAQCLWRYALELNVFNNSGLKHRYIMFGSMIFGLWENWDQLDGAYFCFISLSSQGSSPYFRNALLEDIEEFVKQTGRLLDFSYDDYFINHFEYLINSPNHATFDSDRVIGRMEQVTILLKPTKVLFSHKNEESGKEELRSVVAYQNPFTGDYCVHKSHPPKGYMNALPSPESTDSGVSDEYEPLKPTVGIPDSELKNTVDLQASAKTIASIKLGIGTTKSTRYKGNNKMMATKHYHAKGVFNRLQKRRFYFHMCVFFIHTHKHHACIPKWGRRSTR</sequence>
<accession>A0ACC0L194</accession>
<comment type="caution">
    <text evidence="1">The sequence shown here is derived from an EMBL/GenBank/DDBJ whole genome shotgun (WGS) entry which is preliminary data.</text>
</comment>
<dbReference type="Proteomes" id="UP001064048">
    <property type="component" value="Chromosome 9"/>
</dbReference>
<feature type="non-terminal residue" evidence="1">
    <location>
        <position position="504"/>
    </location>
</feature>
<evidence type="ECO:0000313" key="1">
    <source>
        <dbReference type="EMBL" id="KAI8442533.1"/>
    </source>
</evidence>